<evidence type="ECO:0000313" key="1">
    <source>
        <dbReference type="EMBL" id="MSE19755.1"/>
    </source>
</evidence>
<evidence type="ECO:0000313" key="2">
    <source>
        <dbReference type="Proteomes" id="UP000491237"/>
    </source>
</evidence>
<dbReference type="AlphaFoldDB" id="A0A844EDT2"/>
<reference evidence="1 2" key="1">
    <citation type="submission" date="2019-11" db="EMBL/GenBank/DDBJ databases">
        <title>Draft Genome Sequence of Plant Growth-Promoting Rhizosphere-Associated Bacteria.</title>
        <authorList>
            <person name="Vasilyev I.Y."/>
            <person name="Radchenko V."/>
            <person name="Ilnitskaya E.V."/>
        </authorList>
    </citation>
    <scope>NUCLEOTIDE SEQUENCE [LARGE SCALE GENOMIC DNA]</scope>
    <source>
        <strain evidence="1 2">VRA_07sq_f</strain>
    </source>
</reference>
<dbReference type="EMBL" id="WKKY01000002">
    <property type="protein sequence ID" value="MSE19755.1"/>
    <property type="molecule type" value="Genomic_DNA"/>
</dbReference>
<protein>
    <submittedName>
        <fullName evidence="1">Uncharacterized protein</fullName>
    </submittedName>
</protein>
<accession>A0A844EDT2</accession>
<comment type="caution">
    <text evidence="1">The sequence shown here is derived from an EMBL/GenBank/DDBJ whole genome shotgun (WGS) entry which is preliminary data.</text>
</comment>
<proteinExistence type="predicted"/>
<name>A0A844EDT2_9LACO</name>
<organism evidence="1 2">
    <name type="scientific">Lentilactobacillus parabuchneri</name>
    <dbReference type="NCBI Taxonomy" id="152331"/>
    <lineage>
        <taxon>Bacteria</taxon>
        <taxon>Bacillati</taxon>
        <taxon>Bacillota</taxon>
        <taxon>Bacilli</taxon>
        <taxon>Lactobacillales</taxon>
        <taxon>Lactobacillaceae</taxon>
        <taxon>Lentilactobacillus</taxon>
    </lineage>
</organism>
<gene>
    <name evidence="1" type="ORF">GKC44_00455</name>
</gene>
<dbReference type="Proteomes" id="UP000491237">
    <property type="component" value="Unassembled WGS sequence"/>
</dbReference>
<sequence>MTKTVKIHAHWALKNGSAEIYLVGKYLYYYKYDRLPFFKVNDEITIAEVGTPTITVPWGWNNLPIDAVRLFR</sequence>